<dbReference type="InterPro" id="IPR002173">
    <property type="entry name" value="Carboh/pur_kinase_PfkB_CS"/>
</dbReference>
<keyword evidence="2 4" id="KW-0418">Kinase</keyword>
<dbReference type="AlphaFoldDB" id="A0A0G1CE94"/>
<dbReference type="CDD" id="cd01942">
    <property type="entry name" value="ribokinase_group_A"/>
    <property type="match status" value="1"/>
</dbReference>
<dbReference type="SUPFAM" id="SSF53613">
    <property type="entry name" value="Ribokinase-like"/>
    <property type="match status" value="1"/>
</dbReference>
<dbReference type="STRING" id="1618436.UV59_C0028G0003"/>
<accession>A0A0G1CE94</accession>
<name>A0A0G1CE94_9BACT</name>
<keyword evidence="1" id="KW-0808">Transferase</keyword>
<gene>
    <name evidence="4" type="ORF">UV59_C0028G0003</name>
</gene>
<proteinExistence type="predicted"/>
<evidence type="ECO:0000256" key="1">
    <source>
        <dbReference type="ARBA" id="ARBA00022679"/>
    </source>
</evidence>
<reference evidence="4 5" key="1">
    <citation type="journal article" date="2015" name="Nature">
        <title>rRNA introns, odd ribosomes, and small enigmatic genomes across a large radiation of phyla.</title>
        <authorList>
            <person name="Brown C.T."/>
            <person name="Hug L.A."/>
            <person name="Thomas B.C."/>
            <person name="Sharon I."/>
            <person name="Castelle C.J."/>
            <person name="Singh A."/>
            <person name="Wilkins M.J."/>
            <person name="Williams K.H."/>
            <person name="Banfield J.F."/>
        </authorList>
    </citation>
    <scope>NUCLEOTIDE SEQUENCE [LARGE SCALE GENOMIC DNA]</scope>
</reference>
<dbReference type="PANTHER" id="PTHR10584:SF166">
    <property type="entry name" value="RIBOKINASE"/>
    <property type="match status" value="1"/>
</dbReference>
<dbReference type="GO" id="GO:0016301">
    <property type="term" value="F:kinase activity"/>
    <property type="evidence" value="ECO:0007669"/>
    <property type="project" value="UniProtKB-KW"/>
</dbReference>
<feature type="domain" description="Carbohydrate kinase PfkB" evidence="3">
    <location>
        <begin position="23"/>
        <end position="292"/>
    </location>
</feature>
<sequence>MNIIVTGTLGYDTITVHNGRIADRIMPDKIHQISLSFLVDTISDHFGGTAGNIAYTLKLLHTDPLIVSVAGHDFDRYAKHLQNVGISREKITIIKNKRTGHYHVINDLDNNQIGSFEIGASSFADTLILPHPKNREENFVVIAPTVPEAMKKYVDKCRQEKWRYLFDPAFQTGSFSGAELKKYIDGAEILVGNDYEIALIEEKTKWSHQELIQSTAITITTLGGKGARIETKKEAIEIPPAKPKKVVDPTGAGDCFRAGFLAGYLRGFDLQICGQMGSVAAVYTVEKMGTQTHEFTIDEFKKRYEENFETPLTL</sequence>
<dbReference type="InterPro" id="IPR029056">
    <property type="entry name" value="Ribokinase-like"/>
</dbReference>
<evidence type="ECO:0000313" key="5">
    <source>
        <dbReference type="Proteomes" id="UP000034543"/>
    </source>
</evidence>
<dbReference type="Proteomes" id="UP000034543">
    <property type="component" value="Unassembled WGS sequence"/>
</dbReference>
<dbReference type="PROSITE" id="PS00584">
    <property type="entry name" value="PFKB_KINASES_2"/>
    <property type="match status" value="1"/>
</dbReference>
<dbReference type="EMBL" id="LCFB01000028">
    <property type="protein sequence ID" value="KKS84020.1"/>
    <property type="molecule type" value="Genomic_DNA"/>
</dbReference>
<protein>
    <submittedName>
        <fullName evidence="4">Adenosine kinase</fullName>
    </submittedName>
</protein>
<dbReference type="PANTHER" id="PTHR10584">
    <property type="entry name" value="SUGAR KINASE"/>
    <property type="match status" value="1"/>
</dbReference>
<evidence type="ECO:0000259" key="3">
    <source>
        <dbReference type="Pfam" id="PF00294"/>
    </source>
</evidence>
<dbReference type="Gene3D" id="3.40.1190.20">
    <property type="match status" value="1"/>
</dbReference>
<dbReference type="InterPro" id="IPR011611">
    <property type="entry name" value="PfkB_dom"/>
</dbReference>
<organism evidence="4 5">
    <name type="scientific">Candidatus Gottesmanbacteria bacterium GW2011_GWA1_43_11</name>
    <dbReference type="NCBI Taxonomy" id="1618436"/>
    <lineage>
        <taxon>Bacteria</taxon>
        <taxon>Candidatus Gottesmaniibacteriota</taxon>
    </lineage>
</organism>
<comment type="caution">
    <text evidence="4">The sequence shown here is derived from an EMBL/GenBank/DDBJ whole genome shotgun (WGS) entry which is preliminary data.</text>
</comment>
<dbReference type="Pfam" id="PF00294">
    <property type="entry name" value="PfkB"/>
    <property type="match status" value="1"/>
</dbReference>
<evidence type="ECO:0000256" key="2">
    <source>
        <dbReference type="ARBA" id="ARBA00022777"/>
    </source>
</evidence>
<evidence type="ECO:0000313" key="4">
    <source>
        <dbReference type="EMBL" id="KKS84020.1"/>
    </source>
</evidence>